<dbReference type="Pfam" id="PF14322">
    <property type="entry name" value="SusD-like_3"/>
    <property type="match status" value="1"/>
</dbReference>
<dbReference type="SUPFAM" id="SSF48452">
    <property type="entry name" value="TPR-like"/>
    <property type="match status" value="1"/>
</dbReference>
<dbReference type="Gene3D" id="1.25.40.390">
    <property type="match status" value="1"/>
</dbReference>
<sequence length="580" mass="66560">MKVKYILAVASITCAVAACDVLDIAPLDTLTDKSYWTTVNDLKLYANGFYNNLDAPSVNKDDVSDNCVTTNYAPILFNESTVPASGGGWDWENIRACNFFMKRYHTVQGTPESINPYVAEIRFFRALDYYGKIKSFGDVPWYESDLTDNDKEELYKPREPRDEILLKVIDDMRFAIQWLPEAGMQEKGRLHKDAARAQLARICLYYGTYKKYHKETGKPTSEELLKEAILQTDELIKSGRYAIVKGSDAGCGQLPFEGYPLHYSNQFVQEDLSSNKEAIFARYYVQDLLTHQTGRRAGSSGTGLSKDFIESFLCKDGKPIANTSLYKGDESLEDEFVNRDPRMYQIVDNKNKPYLIINGEKQTNPYPDCAPSNAVTGYPCVKFRSPLQIQWEANKTTYDWFVYRYAETLLINAEAKYELGQCTQDVLNKTINLLRDRVGMPHLTTAPEADKKPLNYGYEVEPLLYEIRRERRIELVAEGHRWDDLRRWNAMKLLENPKTMLGIRVTDKVKAQYGSNVTFGGETGRPLVEYEGKTYLHQYTGKELNDAGRKWSENDKRWLSPIPTDQLTLYEGVLKQNPNW</sequence>
<evidence type="ECO:0000313" key="10">
    <source>
        <dbReference type="Proteomes" id="UP000016496"/>
    </source>
</evidence>
<dbReference type="RefSeq" id="WP_021646556.1">
    <property type="nucleotide sequence ID" value="NZ_KE993149.1"/>
</dbReference>
<dbReference type="AlphaFoldDB" id="U2BUJ2"/>
<feature type="chain" id="PRO_5004623918" evidence="6">
    <location>
        <begin position="18"/>
        <end position="580"/>
    </location>
</feature>
<dbReference type="EMBL" id="AWSV01000152">
    <property type="protein sequence ID" value="ERI81849.1"/>
    <property type="molecule type" value="Genomic_DNA"/>
</dbReference>
<keyword evidence="3 6" id="KW-0732">Signal</keyword>
<protein>
    <submittedName>
        <fullName evidence="9">SusD family protein</fullName>
    </submittedName>
</protein>
<feature type="signal peptide" evidence="6">
    <location>
        <begin position="1"/>
        <end position="17"/>
    </location>
</feature>
<comment type="similarity">
    <text evidence="2">Belongs to the SusD family.</text>
</comment>
<dbReference type="InterPro" id="IPR011990">
    <property type="entry name" value="TPR-like_helical_dom_sf"/>
</dbReference>
<dbReference type="PROSITE" id="PS51257">
    <property type="entry name" value="PROKAR_LIPOPROTEIN"/>
    <property type="match status" value="1"/>
</dbReference>
<accession>U2BUJ2</accession>
<evidence type="ECO:0000256" key="3">
    <source>
        <dbReference type="ARBA" id="ARBA00022729"/>
    </source>
</evidence>
<evidence type="ECO:0000313" key="9">
    <source>
        <dbReference type="EMBL" id="ERI81849.1"/>
    </source>
</evidence>
<organism evidence="9 10">
    <name type="scientific">Bacteroides pyogenes F0041</name>
    <dbReference type="NCBI Taxonomy" id="1321819"/>
    <lineage>
        <taxon>Bacteria</taxon>
        <taxon>Pseudomonadati</taxon>
        <taxon>Bacteroidota</taxon>
        <taxon>Bacteroidia</taxon>
        <taxon>Bacteroidales</taxon>
        <taxon>Bacteroidaceae</taxon>
        <taxon>Bacteroides</taxon>
    </lineage>
</organism>
<evidence type="ECO:0000256" key="4">
    <source>
        <dbReference type="ARBA" id="ARBA00023136"/>
    </source>
</evidence>
<evidence type="ECO:0000256" key="1">
    <source>
        <dbReference type="ARBA" id="ARBA00004442"/>
    </source>
</evidence>
<dbReference type="InterPro" id="IPR033985">
    <property type="entry name" value="SusD-like_N"/>
</dbReference>
<evidence type="ECO:0000256" key="2">
    <source>
        <dbReference type="ARBA" id="ARBA00006275"/>
    </source>
</evidence>
<evidence type="ECO:0000256" key="5">
    <source>
        <dbReference type="ARBA" id="ARBA00023237"/>
    </source>
</evidence>
<comment type="caution">
    <text evidence="9">The sequence shown here is derived from an EMBL/GenBank/DDBJ whole genome shotgun (WGS) entry which is preliminary data.</text>
</comment>
<dbReference type="PATRIC" id="fig|1321819.3.peg.2653"/>
<evidence type="ECO:0000256" key="6">
    <source>
        <dbReference type="SAM" id="SignalP"/>
    </source>
</evidence>
<dbReference type="OrthoDB" id="1031584at2"/>
<dbReference type="Proteomes" id="UP000016496">
    <property type="component" value="Unassembled WGS sequence"/>
</dbReference>
<name>U2BUJ2_9BACE</name>
<dbReference type="Pfam" id="PF07980">
    <property type="entry name" value="SusD_RagB"/>
    <property type="match status" value="1"/>
</dbReference>
<evidence type="ECO:0000259" key="8">
    <source>
        <dbReference type="Pfam" id="PF14322"/>
    </source>
</evidence>
<keyword evidence="5" id="KW-0998">Cell outer membrane</keyword>
<evidence type="ECO:0000259" key="7">
    <source>
        <dbReference type="Pfam" id="PF07980"/>
    </source>
</evidence>
<feature type="domain" description="RagB/SusD" evidence="7">
    <location>
        <begin position="283"/>
        <end position="580"/>
    </location>
</feature>
<comment type="subcellular location">
    <subcellularLocation>
        <location evidence="1">Cell outer membrane</location>
    </subcellularLocation>
</comment>
<feature type="domain" description="SusD-like N-terminal" evidence="8">
    <location>
        <begin position="94"/>
        <end position="204"/>
    </location>
</feature>
<dbReference type="InterPro" id="IPR012944">
    <property type="entry name" value="SusD_RagB_dom"/>
</dbReference>
<proteinExistence type="inferred from homology"/>
<dbReference type="GO" id="GO:0009279">
    <property type="term" value="C:cell outer membrane"/>
    <property type="evidence" value="ECO:0007669"/>
    <property type="project" value="UniProtKB-SubCell"/>
</dbReference>
<gene>
    <name evidence="9" type="ORF">HMPREF1981_02871</name>
</gene>
<keyword evidence="4" id="KW-0472">Membrane</keyword>
<reference evidence="9 10" key="1">
    <citation type="submission" date="2013-08" db="EMBL/GenBank/DDBJ databases">
        <authorList>
            <person name="Weinstock G."/>
            <person name="Sodergren E."/>
            <person name="Wylie T."/>
            <person name="Fulton L."/>
            <person name="Fulton R."/>
            <person name="Fronick C."/>
            <person name="O'Laughlin M."/>
            <person name="Godfrey J."/>
            <person name="Miner T."/>
            <person name="Herter B."/>
            <person name="Appelbaum E."/>
            <person name="Cordes M."/>
            <person name="Lek S."/>
            <person name="Wollam A."/>
            <person name="Pepin K.H."/>
            <person name="Palsikar V.B."/>
            <person name="Mitreva M."/>
            <person name="Wilson R.K."/>
        </authorList>
    </citation>
    <scope>NUCLEOTIDE SEQUENCE [LARGE SCALE GENOMIC DNA]</scope>
    <source>
        <strain evidence="9 10">F0041</strain>
    </source>
</reference>
<dbReference type="HOGENOM" id="CLU_015553_0_1_10"/>